<keyword evidence="6" id="KW-1185">Reference proteome</keyword>
<dbReference type="InterPro" id="IPR005650">
    <property type="entry name" value="BlaI_family"/>
</dbReference>
<protein>
    <submittedName>
        <fullName evidence="5">BlaI/MecI/CopY family transcriptional regulator</fullName>
    </submittedName>
</protein>
<dbReference type="InterPro" id="IPR036388">
    <property type="entry name" value="WH-like_DNA-bd_sf"/>
</dbReference>
<dbReference type="InterPro" id="IPR036390">
    <property type="entry name" value="WH_DNA-bd_sf"/>
</dbReference>
<dbReference type="Proteomes" id="UP000461880">
    <property type="component" value="Unassembled WGS sequence"/>
</dbReference>
<dbReference type="Gene3D" id="1.10.4040.10">
    <property type="entry name" value="Penicillinase repressor domain"/>
    <property type="match status" value="1"/>
</dbReference>
<keyword evidence="2" id="KW-0805">Transcription regulation</keyword>
<dbReference type="Pfam" id="PF03965">
    <property type="entry name" value="Penicillinase_R"/>
    <property type="match status" value="1"/>
</dbReference>
<dbReference type="RefSeq" id="WP_105304717.1">
    <property type="nucleotide sequence ID" value="NZ_VUMN01000045.1"/>
</dbReference>
<evidence type="ECO:0000256" key="3">
    <source>
        <dbReference type="ARBA" id="ARBA00023125"/>
    </source>
</evidence>
<name>A0A7X2THL4_9FIRM</name>
<dbReference type="GO" id="GO:0045892">
    <property type="term" value="P:negative regulation of DNA-templated transcription"/>
    <property type="evidence" value="ECO:0007669"/>
    <property type="project" value="InterPro"/>
</dbReference>
<evidence type="ECO:0000313" key="5">
    <source>
        <dbReference type="EMBL" id="MSS59706.1"/>
    </source>
</evidence>
<dbReference type="GO" id="GO:0003677">
    <property type="term" value="F:DNA binding"/>
    <property type="evidence" value="ECO:0007669"/>
    <property type="project" value="UniProtKB-KW"/>
</dbReference>
<dbReference type="AlphaFoldDB" id="A0A7X2THL4"/>
<proteinExistence type="inferred from homology"/>
<comment type="caution">
    <text evidence="5">The sequence shown here is derived from an EMBL/GenBank/DDBJ whole genome shotgun (WGS) entry which is preliminary data.</text>
</comment>
<dbReference type="EMBL" id="VUMN01000045">
    <property type="protein sequence ID" value="MSS59706.1"/>
    <property type="molecule type" value="Genomic_DNA"/>
</dbReference>
<reference evidence="5 6" key="1">
    <citation type="submission" date="2019-08" db="EMBL/GenBank/DDBJ databases">
        <title>In-depth cultivation of the pig gut microbiome towards novel bacterial diversity and tailored functional studies.</title>
        <authorList>
            <person name="Wylensek D."/>
            <person name="Hitch T.C.A."/>
            <person name="Clavel T."/>
        </authorList>
    </citation>
    <scope>NUCLEOTIDE SEQUENCE [LARGE SCALE GENOMIC DNA]</scope>
    <source>
        <strain evidence="5 6">Oil+RF-744-GAM-WT-6</strain>
    </source>
</reference>
<evidence type="ECO:0000256" key="1">
    <source>
        <dbReference type="ARBA" id="ARBA00011046"/>
    </source>
</evidence>
<evidence type="ECO:0000256" key="4">
    <source>
        <dbReference type="ARBA" id="ARBA00023163"/>
    </source>
</evidence>
<gene>
    <name evidence="5" type="ORF">FYJ51_12460</name>
</gene>
<comment type="similarity">
    <text evidence="1">Belongs to the BlaI transcriptional regulatory family.</text>
</comment>
<organism evidence="5 6">
    <name type="scientific">Stecheria intestinalis</name>
    <dbReference type="NCBI Taxonomy" id="2606630"/>
    <lineage>
        <taxon>Bacteria</taxon>
        <taxon>Bacillati</taxon>
        <taxon>Bacillota</taxon>
        <taxon>Erysipelotrichia</taxon>
        <taxon>Erysipelotrichales</taxon>
        <taxon>Erysipelotrichaceae</taxon>
        <taxon>Stecheria</taxon>
    </lineage>
</organism>
<keyword evidence="4" id="KW-0804">Transcription</keyword>
<evidence type="ECO:0000313" key="6">
    <source>
        <dbReference type="Proteomes" id="UP000461880"/>
    </source>
</evidence>
<keyword evidence="3" id="KW-0238">DNA-binding</keyword>
<sequence length="120" mass="14074">MNTLSEAEEKIAELVWADPGMSSMDAVRASNTKYGWKKSTVFTLIHRMEEKKLLLSEDHRLRMSCSRDEYYHQKASDFVQADYSGSLPVFLTAFMKDRVLSDQEADELEELIRSYRERRK</sequence>
<dbReference type="SUPFAM" id="SSF46785">
    <property type="entry name" value="Winged helix' DNA-binding domain"/>
    <property type="match status" value="1"/>
</dbReference>
<evidence type="ECO:0000256" key="2">
    <source>
        <dbReference type="ARBA" id="ARBA00023015"/>
    </source>
</evidence>
<accession>A0A7X2THL4</accession>
<dbReference type="Gene3D" id="1.10.10.10">
    <property type="entry name" value="Winged helix-like DNA-binding domain superfamily/Winged helix DNA-binding domain"/>
    <property type="match status" value="1"/>
</dbReference>